<reference evidence="1 2" key="1">
    <citation type="journal article" date="2015" name="BMC Genomics">
        <title>Insights from the genome of Ophiocordyceps polyrhachis-furcata to pathogenicity and host specificity in insect fungi.</title>
        <authorList>
            <person name="Wichadakul D."/>
            <person name="Kobmoo N."/>
            <person name="Ingsriswang S."/>
            <person name="Tangphatsornruang S."/>
            <person name="Chantasingh D."/>
            <person name="Luangsa-ard J.J."/>
            <person name="Eurwilaichitr L."/>
        </authorList>
    </citation>
    <scope>NUCLEOTIDE SEQUENCE [LARGE SCALE GENOMIC DNA]</scope>
    <source>
        <strain evidence="1 2">BCC 54312</strain>
    </source>
</reference>
<evidence type="ECO:0000313" key="2">
    <source>
        <dbReference type="Proteomes" id="UP000253664"/>
    </source>
</evidence>
<organism evidence="1 2">
    <name type="scientific">Ophiocordyceps polyrhachis-furcata BCC 54312</name>
    <dbReference type="NCBI Taxonomy" id="1330021"/>
    <lineage>
        <taxon>Eukaryota</taxon>
        <taxon>Fungi</taxon>
        <taxon>Dikarya</taxon>
        <taxon>Ascomycota</taxon>
        <taxon>Pezizomycotina</taxon>
        <taxon>Sordariomycetes</taxon>
        <taxon>Hypocreomycetidae</taxon>
        <taxon>Hypocreales</taxon>
        <taxon>Ophiocordycipitaceae</taxon>
        <taxon>Ophiocordyceps</taxon>
    </lineage>
</organism>
<gene>
    <name evidence="1" type="ORF">L249_8126</name>
</gene>
<keyword evidence="2" id="KW-1185">Reference proteome</keyword>
<feature type="non-terminal residue" evidence="1">
    <location>
        <position position="1"/>
    </location>
</feature>
<evidence type="ECO:0000313" key="1">
    <source>
        <dbReference type="EMBL" id="RCI14108.1"/>
    </source>
</evidence>
<dbReference type="Proteomes" id="UP000253664">
    <property type="component" value="Unassembled WGS sequence"/>
</dbReference>
<comment type="caution">
    <text evidence="1">The sequence shown here is derived from an EMBL/GenBank/DDBJ whole genome shotgun (WGS) entry which is preliminary data.</text>
</comment>
<dbReference type="EMBL" id="LKCN02000005">
    <property type="protein sequence ID" value="RCI14108.1"/>
    <property type="molecule type" value="Genomic_DNA"/>
</dbReference>
<name>A0A367LI54_9HYPO</name>
<sequence length="78" mass="8374">GGYGYGTATPYSGYGRTGRTGRSYSTLFRTGKARRAFFSNTISLRGGFPGSSLRCFVIALLFVADYSGSSGSRPRRTI</sequence>
<protein>
    <submittedName>
        <fullName evidence="1">Uncharacterized protein</fullName>
    </submittedName>
</protein>
<proteinExistence type="predicted"/>
<dbReference type="AlphaFoldDB" id="A0A367LI54"/>
<accession>A0A367LI54</accession>